<comment type="caution">
    <text evidence="2">The sequence shown here is derived from an EMBL/GenBank/DDBJ whole genome shotgun (WGS) entry which is preliminary data.</text>
</comment>
<dbReference type="Proteomes" id="UP001610861">
    <property type="component" value="Unassembled WGS sequence"/>
</dbReference>
<accession>A0ABW7QA23</accession>
<dbReference type="PANTHER" id="PTHR30345:SF0">
    <property type="entry name" value="DNA DAMAGE-REPAIR_TOLERATION PROTEIN DRT102"/>
    <property type="match status" value="1"/>
</dbReference>
<dbReference type="InterPro" id="IPR036569">
    <property type="entry name" value="RpiB_LacA_LacB_sf"/>
</dbReference>
<comment type="similarity">
    <text evidence="1">Belongs to the LacAB/RpiB family.</text>
</comment>
<dbReference type="InterPro" id="IPR003500">
    <property type="entry name" value="RpiB_LacA_LacB"/>
</dbReference>
<dbReference type="EMBL" id="JBIQWL010000004">
    <property type="protein sequence ID" value="MFH8251208.1"/>
    <property type="molecule type" value="Genomic_DNA"/>
</dbReference>
<reference evidence="2 3" key="1">
    <citation type="submission" date="2024-09" db="EMBL/GenBank/DDBJ databases">
        <authorList>
            <person name="Pan X."/>
        </authorList>
    </citation>
    <scope>NUCLEOTIDE SEQUENCE [LARGE SCALE GENOMIC DNA]</scope>
    <source>
        <strain evidence="2 3">B2969</strain>
    </source>
</reference>
<sequence>MTRIHFAADHGGYELGRALQTRATAAGFDVVWHGADELDPGDDYPVFAIRVARSVVEDQDAAIDAFGVLVVDEAQAGAVAANKVNGARAITSDSPRGAAHARAVVDANVLVIDGISYEESAWLKVSAFVTSPMEATVERGRQILQIEEYENAGTIEGWAVQLEPEQILRTHE</sequence>
<dbReference type="PANTHER" id="PTHR30345">
    <property type="entry name" value="RIBOSE-5-PHOSPHATE ISOMERASE B"/>
    <property type="match status" value="1"/>
</dbReference>
<keyword evidence="2" id="KW-0413">Isomerase</keyword>
<protein>
    <submittedName>
        <fullName evidence="2">RpiB/LacA/LacB family sugar-phosphate isomerase</fullName>
        <ecNumber evidence="2">5.3.1.-</ecNumber>
    </submittedName>
</protein>
<keyword evidence="3" id="KW-1185">Reference proteome</keyword>
<dbReference type="Pfam" id="PF02502">
    <property type="entry name" value="LacAB_rpiB"/>
    <property type="match status" value="1"/>
</dbReference>
<evidence type="ECO:0000256" key="1">
    <source>
        <dbReference type="ARBA" id="ARBA00008754"/>
    </source>
</evidence>
<proteinExistence type="inferred from homology"/>
<dbReference type="EC" id="5.3.1.-" evidence="2"/>
<name>A0ABW7QA23_9MICO</name>
<evidence type="ECO:0000313" key="3">
    <source>
        <dbReference type="Proteomes" id="UP001610861"/>
    </source>
</evidence>
<dbReference type="GO" id="GO:0016853">
    <property type="term" value="F:isomerase activity"/>
    <property type="evidence" value="ECO:0007669"/>
    <property type="project" value="UniProtKB-KW"/>
</dbReference>
<dbReference type="Gene3D" id="3.40.1400.10">
    <property type="entry name" value="Sugar-phosphate isomerase, RpiB/LacA/LacB"/>
    <property type="match status" value="1"/>
</dbReference>
<dbReference type="SUPFAM" id="SSF89623">
    <property type="entry name" value="Ribose/Galactose isomerase RpiB/AlsB"/>
    <property type="match status" value="1"/>
</dbReference>
<gene>
    <name evidence="2" type="ORF">ACH3VR_12630</name>
</gene>
<dbReference type="RefSeq" id="WP_397556662.1">
    <property type="nucleotide sequence ID" value="NZ_JBIQWL010000004.1"/>
</dbReference>
<evidence type="ECO:0000313" key="2">
    <source>
        <dbReference type="EMBL" id="MFH8251208.1"/>
    </source>
</evidence>
<organism evidence="2 3">
    <name type="scientific">Microbacterium alkaliflavum</name>
    <dbReference type="NCBI Taxonomy" id="3248839"/>
    <lineage>
        <taxon>Bacteria</taxon>
        <taxon>Bacillati</taxon>
        <taxon>Actinomycetota</taxon>
        <taxon>Actinomycetes</taxon>
        <taxon>Micrococcales</taxon>
        <taxon>Microbacteriaceae</taxon>
        <taxon>Microbacterium</taxon>
    </lineage>
</organism>